<feature type="transmembrane region" description="Helical" evidence="1">
    <location>
        <begin position="6"/>
        <end position="27"/>
    </location>
</feature>
<keyword evidence="1" id="KW-1133">Transmembrane helix</keyword>
<keyword evidence="3" id="KW-1185">Reference proteome</keyword>
<gene>
    <name evidence="2" type="ORF">MES5069_60169</name>
</gene>
<evidence type="ECO:0000256" key="1">
    <source>
        <dbReference type="SAM" id="Phobius"/>
    </source>
</evidence>
<protein>
    <submittedName>
        <fullName evidence="2">Uncharacterized protein</fullName>
    </submittedName>
</protein>
<organism evidence="2 3">
    <name type="scientific">Mesorhizobium escarrei</name>
    <dbReference type="NCBI Taxonomy" id="666018"/>
    <lineage>
        <taxon>Bacteria</taxon>
        <taxon>Pseudomonadati</taxon>
        <taxon>Pseudomonadota</taxon>
        <taxon>Alphaproteobacteria</taxon>
        <taxon>Hyphomicrobiales</taxon>
        <taxon>Phyllobacteriaceae</taxon>
        <taxon>Mesorhizobium</taxon>
    </lineage>
</organism>
<sequence>MPGVVVGLSVTSIVFCGAIFGFFYAWVCSTMWGLDQTDPRVTIVATSGSISAKMFSGKPLERRFTNIYIWSDARWRLLARHANVIHSGLG</sequence>
<accession>A0ABM9EE52</accession>
<keyword evidence="1" id="KW-0472">Membrane</keyword>
<proteinExistence type="predicted"/>
<evidence type="ECO:0000313" key="2">
    <source>
        <dbReference type="EMBL" id="CAH2407557.1"/>
    </source>
</evidence>
<comment type="caution">
    <text evidence="2">The sequence shown here is derived from an EMBL/GenBank/DDBJ whole genome shotgun (WGS) entry which is preliminary data.</text>
</comment>
<evidence type="ECO:0000313" key="3">
    <source>
        <dbReference type="Proteomes" id="UP001153050"/>
    </source>
</evidence>
<dbReference type="Proteomes" id="UP001153050">
    <property type="component" value="Unassembled WGS sequence"/>
</dbReference>
<name>A0ABM9EE52_9HYPH</name>
<keyword evidence="1" id="KW-0812">Transmembrane</keyword>
<dbReference type="EMBL" id="CAKXZT010000157">
    <property type="protein sequence ID" value="CAH2407557.1"/>
    <property type="molecule type" value="Genomic_DNA"/>
</dbReference>
<reference evidence="2 3" key="1">
    <citation type="submission" date="2022-03" db="EMBL/GenBank/DDBJ databases">
        <authorList>
            <person name="Brunel B."/>
        </authorList>
    </citation>
    <scope>NUCLEOTIDE SEQUENCE [LARGE SCALE GENOMIC DNA]</scope>
    <source>
        <strain evidence="2">STM5069sample</strain>
    </source>
</reference>